<gene>
    <name evidence="2" type="ORF">GMOD_00003512</name>
</gene>
<evidence type="ECO:0000313" key="2">
    <source>
        <dbReference type="EMBL" id="RMZ74467.1"/>
    </source>
</evidence>
<feature type="compositionally biased region" description="Low complexity" evidence="1">
    <location>
        <begin position="43"/>
        <end position="72"/>
    </location>
</feature>
<reference evidence="2 3" key="1">
    <citation type="journal article" date="2014" name="PLoS ONE">
        <title>De novo Genome Assembly of the Fungal Plant Pathogen Pyrenophora semeniperda.</title>
        <authorList>
            <person name="Soliai M.M."/>
            <person name="Meyer S.E."/>
            <person name="Udall J.A."/>
            <person name="Elzinga D.E."/>
            <person name="Hermansen R.A."/>
            <person name="Bodily P.M."/>
            <person name="Hart A.A."/>
            <person name="Coleman C.E."/>
        </authorList>
    </citation>
    <scope>NUCLEOTIDE SEQUENCE [LARGE SCALE GENOMIC DNA]</scope>
    <source>
        <strain evidence="2 3">CCB06</strain>
        <tissue evidence="2">Mycelium</tissue>
    </source>
</reference>
<keyword evidence="3" id="KW-1185">Reference proteome</keyword>
<evidence type="ECO:0000256" key="1">
    <source>
        <dbReference type="SAM" id="MobiDB-lite"/>
    </source>
</evidence>
<protein>
    <submittedName>
        <fullName evidence="2">Uncharacterized protein</fullName>
    </submittedName>
</protein>
<dbReference type="EMBL" id="KE747844">
    <property type="protein sequence ID" value="RMZ74467.1"/>
    <property type="molecule type" value="Genomic_DNA"/>
</dbReference>
<proteinExistence type="predicted"/>
<dbReference type="Proteomes" id="UP000265663">
    <property type="component" value="Unassembled WGS sequence"/>
</dbReference>
<feature type="region of interest" description="Disordered" evidence="1">
    <location>
        <begin position="376"/>
        <end position="410"/>
    </location>
</feature>
<dbReference type="AlphaFoldDB" id="A0A3M7MJ59"/>
<sequence>MARPLAPNRTPFNPTATPIVSPSPTPPSPPPTTRRTARHRRVPSNASTTNTSTPAPQAANPPTDSTTCSSSTQEKRTSTTTLPPYYHLAPTVPTPFSGTLDAALDAILLFNQRYNTRRIKGFQPIIDALLSPVEADTAWHSLLLAMSDAKPAGTTRLLWTDLVFLVTRTLLPEAIAENRGLLARLYERRKHLAIRLVLRYDMVREWKMEYVNSSARWRDMAVTVASEPAPAAAAAARTRTSGLSFVSGKVAVIPPPKDGVEKKKKKKNVTWYREDEDFRRALIPNILPTLIAAPEQGYSTHGVRERMKHHVTDLDAYLVITDEEAAGWSSVRLLGMACTCILHWQWVRQNNDILADMEVRGWDELDGKAEECEWIADEMKKPGTGGAKGVKRGRGKEKEKENDGEFKKEG</sequence>
<dbReference type="OrthoDB" id="3790454at2759"/>
<evidence type="ECO:0000313" key="3">
    <source>
        <dbReference type="Proteomes" id="UP000265663"/>
    </source>
</evidence>
<organism evidence="2 3">
    <name type="scientific">Pyrenophora seminiperda CCB06</name>
    <dbReference type="NCBI Taxonomy" id="1302712"/>
    <lineage>
        <taxon>Eukaryota</taxon>
        <taxon>Fungi</taxon>
        <taxon>Dikarya</taxon>
        <taxon>Ascomycota</taxon>
        <taxon>Pezizomycotina</taxon>
        <taxon>Dothideomycetes</taxon>
        <taxon>Pleosporomycetidae</taxon>
        <taxon>Pleosporales</taxon>
        <taxon>Pleosporineae</taxon>
        <taxon>Pleosporaceae</taxon>
        <taxon>Pyrenophora</taxon>
    </lineage>
</organism>
<accession>A0A3M7MJ59</accession>
<feature type="region of interest" description="Disordered" evidence="1">
    <location>
        <begin position="1"/>
        <end position="86"/>
    </location>
</feature>
<feature type="compositionally biased region" description="Basic and acidic residues" evidence="1">
    <location>
        <begin position="396"/>
        <end position="410"/>
    </location>
</feature>
<name>A0A3M7MJ59_9PLEO</name>
<feature type="compositionally biased region" description="Pro residues" evidence="1">
    <location>
        <begin position="21"/>
        <end position="32"/>
    </location>
</feature>